<proteinExistence type="predicted"/>
<keyword evidence="2" id="KW-1185">Reference proteome</keyword>
<comment type="caution">
    <text evidence="1">The sequence shown here is derived from an EMBL/GenBank/DDBJ whole genome shotgun (WGS) entry which is preliminary data.</text>
</comment>
<evidence type="ECO:0000313" key="2">
    <source>
        <dbReference type="Proteomes" id="UP000541154"/>
    </source>
</evidence>
<dbReference type="EMBL" id="SPNV01000132">
    <property type="protein sequence ID" value="KAF5860369.1"/>
    <property type="molecule type" value="Genomic_DNA"/>
</dbReference>
<dbReference type="AlphaFoldDB" id="A0A8H6E5N9"/>
<reference evidence="1 2" key="1">
    <citation type="submission" date="2019-04" db="EMBL/GenBank/DDBJ databases">
        <title>Aspergillus burnettii sp. nov., novel species from soil in southeast Queensland.</title>
        <authorList>
            <person name="Gilchrist C.L.M."/>
            <person name="Pitt J.I."/>
            <person name="Lange L."/>
            <person name="Lacey H.J."/>
            <person name="Vuong D."/>
            <person name="Midgley D.J."/>
            <person name="Greenfield P."/>
            <person name="Bradbury M."/>
            <person name="Lacey E."/>
            <person name="Busk P.K."/>
            <person name="Pilgaard B."/>
            <person name="Chooi Y.H."/>
            <person name="Piggott A.M."/>
        </authorList>
    </citation>
    <scope>NUCLEOTIDE SEQUENCE [LARGE SCALE GENOMIC DNA]</scope>
    <source>
        <strain evidence="1 2">FRR 5400</strain>
    </source>
</reference>
<gene>
    <name evidence="1" type="ORF">ETB97_001658</name>
</gene>
<accession>A0A8H6E5N9</accession>
<protein>
    <submittedName>
        <fullName evidence="1">Uncharacterized protein</fullName>
    </submittedName>
</protein>
<sequence>MVQAARRNVTILMSPELILGSRRTTGKLHFLMAQTLEKKLWFLQRSTPKDPHQFLTHKRPRATTLNRYRQDGLGPSNPARAGLTQMIDPWLPQSRRSKLSLRTRKLPPIRYTLAAHCY</sequence>
<name>A0A8H6E5N9_PETAA</name>
<organism evidence="1 2">
    <name type="scientific">Petromyces alliaceus</name>
    <name type="common">Aspergillus alliaceus</name>
    <dbReference type="NCBI Taxonomy" id="209559"/>
    <lineage>
        <taxon>Eukaryota</taxon>
        <taxon>Fungi</taxon>
        <taxon>Dikarya</taxon>
        <taxon>Ascomycota</taxon>
        <taxon>Pezizomycotina</taxon>
        <taxon>Eurotiomycetes</taxon>
        <taxon>Eurotiomycetidae</taxon>
        <taxon>Eurotiales</taxon>
        <taxon>Aspergillaceae</taxon>
        <taxon>Aspergillus</taxon>
        <taxon>Aspergillus subgen. Circumdati</taxon>
    </lineage>
</organism>
<dbReference type="Proteomes" id="UP000541154">
    <property type="component" value="Unassembled WGS sequence"/>
</dbReference>
<evidence type="ECO:0000313" key="1">
    <source>
        <dbReference type="EMBL" id="KAF5860369.1"/>
    </source>
</evidence>